<dbReference type="InterPro" id="IPR032466">
    <property type="entry name" value="Metal_Hydrolase"/>
</dbReference>
<evidence type="ECO:0000259" key="2">
    <source>
        <dbReference type="Pfam" id="PF07969"/>
    </source>
</evidence>
<sequence>MSFRKLLVTALIASAAPLLSTLPANAQDMVITNAKLVIGDGSDPIENGTVIVRNGTVVAAGTGIAAPAGIPAMDAQGRWVTPGIVASLTDLGILDVSGVSDSNDSSAGGAAFSAALDVAPAVNAKSENIAVSRAGGVTRATVTPFASRSIFAGQGALIDLGADPDALMKPRASQYVELGEDGARLAGGSRTAAYAQLHYALAQASQPDGPTGAIEGGDVQVSQFDIAALAPVVSGEQTLYVHVERAADIRSALLLKREFPKLRLVLVGASEGWMVARDIAAAGVPVITMALNDLPARFEQLAATQSNVGRMVDAGVKVAIGQFSDMNQPRWAPEEAGNLVALNKMPGASGLSWNEAFAAISSVPADIAGMGGKMGVLKPGAVGDVVVWDGDPLEVGTVPVKVFIDGVDQPLESHQSKLRDRYRSLERSDLPPAYNW</sequence>
<keyword evidence="1" id="KW-0732">Signal</keyword>
<feature type="signal peptide" evidence="1">
    <location>
        <begin position="1"/>
        <end position="26"/>
    </location>
</feature>
<dbReference type="PANTHER" id="PTHR43135">
    <property type="entry name" value="ALPHA-D-RIBOSE 1-METHYLPHOSPHONATE 5-TRIPHOSPHATE DIPHOSPHATASE"/>
    <property type="match status" value="1"/>
</dbReference>
<dbReference type="Proteomes" id="UP000460561">
    <property type="component" value="Unassembled WGS sequence"/>
</dbReference>
<evidence type="ECO:0000313" key="3">
    <source>
        <dbReference type="EMBL" id="MXP26384.1"/>
    </source>
</evidence>
<organism evidence="3 4">
    <name type="scientific">Altericroceibacterium indicum</name>
    <dbReference type="NCBI Taxonomy" id="374177"/>
    <lineage>
        <taxon>Bacteria</taxon>
        <taxon>Pseudomonadati</taxon>
        <taxon>Pseudomonadota</taxon>
        <taxon>Alphaproteobacteria</taxon>
        <taxon>Sphingomonadales</taxon>
        <taxon>Erythrobacteraceae</taxon>
        <taxon>Altericroceibacterium</taxon>
    </lineage>
</organism>
<dbReference type="Gene3D" id="2.30.40.10">
    <property type="entry name" value="Urease, subunit C, domain 1"/>
    <property type="match status" value="1"/>
</dbReference>
<dbReference type="Gene3D" id="3.20.20.140">
    <property type="entry name" value="Metal-dependent hydrolases"/>
    <property type="match status" value="1"/>
</dbReference>
<dbReference type="OrthoDB" id="9802793at2"/>
<dbReference type="PANTHER" id="PTHR43135:SF3">
    <property type="entry name" value="ALPHA-D-RIBOSE 1-METHYLPHOSPHONATE 5-TRIPHOSPHATE DIPHOSPHATASE"/>
    <property type="match status" value="1"/>
</dbReference>
<dbReference type="InterPro" id="IPR011059">
    <property type="entry name" value="Metal-dep_hydrolase_composite"/>
</dbReference>
<gene>
    <name evidence="3" type="ORF">GRI39_10080</name>
</gene>
<dbReference type="InterPro" id="IPR051781">
    <property type="entry name" value="Metallo-dep_Hydrolase"/>
</dbReference>
<dbReference type="AlphaFoldDB" id="A0A845A9M3"/>
<name>A0A845A9M3_9SPHN</name>
<protein>
    <submittedName>
        <fullName evidence="3">Amidohydrolase family protein</fullName>
    </submittedName>
</protein>
<dbReference type="Pfam" id="PF07969">
    <property type="entry name" value="Amidohydro_3"/>
    <property type="match status" value="1"/>
</dbReference>
<evidence type="ECO:0000256" key="1">
    <source>
        <dbReference type="SAM" id="SignalP"/>
    </source>
</evidence>
<accession>A0A845A9M3</accession>
<dbReference type="InterPro" id="IPR013108">
    <property type="entry name" value="Amidohydro_3"/>
</dbReference>
<dbReference type="GO" id="GO:0016810">
    <property type="term" value="F:hydrolase activity, acting on carbon-nitrogen (but not peptide) bonds"/>
    <property type="evidence" value="ECO:0007669"/>
    <property type="project" value="InterPro"/>
</dbReference>
<keyword evidence="3" id="KW-0378">Hydrolase</keyword>
<evidence type="ECO:0000313" key="4">
    <source>
        <dbReference type="Proteomes" id="UP000460561"/>
    </source>
</evidence>
<proteinExistence type="predicted"/>
<feature type="domain" description="Amidohydrolase 3" evidence="2">
    <location>
        <begin position="295"/>
        <end position="397"/>
    </location>
</feature>
<dbReference type="SUPFAM" id="SSF51556">
    <property type="entry name" value="Metallo-dependent hydrolases"/>
    <property type="match status" value="1"/>
</dbReference>
<dbReference type="RefSeq" id="WP_160739565.1">
    <property type="nucleotide sequence ID" value="NZ_WTYQ01000003.1"/>
</dbReference>
<dbReference type="EMBL" id="WTYQ01000003">
    <property type="protein sequence ID" value="MXP26384.1"/>
    <property type="molecule type" value="Genomic_DNA"/>
</dbReference>
<comment type="caution">
    <text evidence="3">The sequence shown here is derived from an EMBL/GenBank/DDBJ whole genome shotgun (WGS) entry which is preliminary data.</text>
</comment>
<feature type="chain" id="PRO_5032921755" evidence="1">
    <location>
        <begin position="27"/>
        <end position="436"/>
    </location>
</feature>
<keyword evidence="4" id="KW-1185">Reference proteome</keyword>
<reference evidence="3 4" key="1">
    <citation type="submission" date="2019-12" db="EMBL/GenBank/DDBJ databases">
        <title>Genomic-based taxomic classification of the family Erythrobacteraceae.</title>
        <authorList>
            <person name="Xu L."/>
        </authorList>
    </citation>
    <scope>NUCLEOTIDE SEQUENCE [LARGE SCALE GENOMIC DNA]</scope>
    <source>
        <strain evidence="3 4">DSM 18604</strain>
    </source>
</reference>
<dbReference type="SUPFAM" id="SSF51338">
    <property type="entry name" value="Composite domain of metallo-dependent hydrolases"/>
    <property type="match status" value="1"/>
</dbReference>